<evidence type="ECO:0000313" key="2">
    <source>
        <dbReference type="EMBL" id="VDN12996.1"/>
    </source>
</evidence>
<dbReference type="GO" id="GO:0006633">
    <property type="term" value="P:fatty acid biosynthetic process"/>
    <property type="evidence" value="ECO:0007669"/>
    <property type="project" value="InterPro"/>
</dbReference>
<proteinExistence type="predicted"/>
<sequence>MLSNFPADKIVRLVEGHIASRRLESAGEPNATEASIASFQQTIKRLIDLADRYRQFDRCVNLLLTRHKAATSGSSSNGSFEGATSNRKATDMLPPISWTLPDSVQRLADPTSVTDVVSVESIILSAINNYNEHFPMENLQKLITCENSVYDVLLDFLYHPNPLVVSAALEAHPLLVWGVCPGENDSAL</sequence>
<dbReference type="Pfam" id="PF08326">
    <property type="entry name" value="ACC_central"/>
    <property type="match status" value="1"/>
</dbReference>
<accession>A0A3P7P4L6</accession>
<dbReference type="Proteomes" id="UP000281553">
    <property type="component" value="Unassembled WGS sequence"/>
</dbReference>
<dbReference type="EMBL" id="UYRU01055291">
    <property type="protein sequence ID" value="VDN12996.1"/>
    <property type="molecule type" value="Genomic_DNA"/>
</dbReference>
<organism evidence="2 3">
    <name type="scientific">Dibothriocephalus latus</name>
    <name type="common">Fish tapeworm</name>
    <name type="synonym">Diphyllobothrium latum</name>
    <dbReference type="NCBI Taxonomy" id="60516"/>
    <lineage>
        <taxon>Eukaryota</taxon>
        <taxon>Metazoa</taxon>
        <taxon>Spiralia</taxon>
        <taxon>Lophotrochozoa</taxon>
        <taxon>Platyhelminthes</taxon>
        <taxon>Cestoda</taxon>
        <taxon>Eucestoda</taxon>
        <taxon>Diphyllobothriidea</taxon>
        <taxon>Diphyllobothriidae</taxon>
        <taxon>Dibothriocephalus</taxon>
    </lineage>
</organism>
<dbReference type="GO" id="GO:0003989">
    <property type="term" value="F:acetyl-CoA carboxylase activity"/>
    <property type="evidence" value="ECO:0007669"/>
    <property type="project" value="InterPro"/>
</dbReference>
<dbReference type="GO" id="GO:0005524">
    <property type="term" value="F:ATP binding"/>
    <property type="evidence" value="ECO:0007669"/>
    <property type="project" value="InterPro"/>
</dbReference>
<dbReference type="AlphaFoldDB" id="A0A3P7P4L6"/>
<reference evidence="2 3" key="1">
    <citation type="submission" date="2018-11" db="EMBL/GenBank/DDBJ databases">
        <authorList>
            <consortium name="Pathogen Informatics"/>
        </authorList>
    </citation>
    <scope>NUCLEOTIDE SEQUENCE [LARGE SCALE GENOMIC DNA]</scope>
</reference>
<dbReference type="OrthoDB" id="14612at2759"/>
<feature type="domain" description="Acetyl-CoA carboxylase central" evidence="1">
    <location>
        <begin position="119"/>
        <end position="170"/>
    </location>
</feature>
<protein>
    <recommendedName>
        <fullName evidence="1">Acetyl-CoA carboxylase central domain-containing protein</fullName>
    </recommendedName>
</protein>
<name>A0A3P7P4L6_DIBLA</name>
<evidence type="ECO:0000313" key="3">
    <source>
        <dbReference type="Proteomes" id="UP000281553"/>
    </source>
</evidence>
<evidence type="ECO:0000259" key="1">
    <source>
        <dbReference type="Pfam" id="PF08326"/>
    </source>
</evidence>
<gene>
    <name evidence="2" type="ORF">DILT_LOCUS8827</name>
</gene>
<dbReference type="InterPro" id="IPR013537">
    <property type="entry name" value="AcCoA_COase_cen"/>
</dbReference>
<keyword evidence="3" id="KW-1185">Reference proteome</keyword>